<dbReference type="Gene3D" id="1.10.150.520">
    <property type="match status" value="1"/>
</dbReference>
<keyword evidence="3" id="KW-0378">Hydrolase</keyword>
<dbReference type="SUPFAM" id="SSF56784">
    <property type="entry name" value="HAD-like"/>
    <property type="match status" value="1"/>
</dbReference>
<dbReference type="PANTHER" id="PTHR46470:SF2">
    <property type="entry name" value="GLYCERALDEHYDE 3-PHOSPHATE PHOSPHATASE"/>
    <property type="match status" value="1"/>
</dbReference>
<name>A0A6N2R7M4_9FIRM</name>
<sequence length="227" mass="27147">MIKAVVFDLDDTLISEHQYIESGYQKVAEFLSDKYGWNIENTKKRLLELLEEDSKNVFNRLLEEKQVNFEIPEILELVSIYRNHLPSIEFFCDVIPALKVLKEKNIKLGIITDGYIETQNNKLKVLKAEKYFDSIIITEELGREYWKPHPKPFEMIRHEFDIQFDEMVYVGDNPKKDFYIRKVYPIHTIRILREDSVYGDEEYKEDIREEERILKLDDVIEYVKGAK</sequence>
<gene>
    <name evidence="5" type="ORF">CNLFYP112_00019</name>
</gene>
<dbReference type="PRINTS" id="PR00413">
    <property type="entry name" value="HADHALOGNASE"/>
</dbReference>
<evidence type="ECO:0000256" key="3">
    <source>
        <dbReference type="ARBA" id="ARBA00022801"/>
    </source>
</evidence>
<dbReference type="AlphaFoldDB" id="A0A6N2R7M4"/>
<dbReference type="InterPro" id="IPR036412">
    <property type="entry name" value="HAD-like_sf"/>
</dbReference>
<accession>A0A6N2R7M4</accession>
<evidence type="ECO:0000256" key="2">
    <source>
        <dbReference type="ARBA" id="ARBA00022723"/>
    </source>
</evidence>
<evidence type="ECO:0000256" key="4">
    <source>
        <dbReference type="ARBA" id="ARBA00022842"/>
    </source>
</evidence>
<proteinExistence type="predicted"/>
<organism evidence="5">
    <name type="scientific">[Clostridium] nexile</name>
    <dbReference type="NCBI Taxonomy" id="29361"/>
    <lineage>
        <taxon>Bacteria</taxon>
        <taxon>Bacillati</taxon>
        <taxon>Bacillota</taxon>
        <taxon>Clostridia</taxon>
        <taxon>Lachnospirales</taxon>
        <taxon>Lachnospiraceae</taxon>
        <taxon>Tyzzerella</taxon>
    </lineage>
</organism>
<dbReference type="PANTHER" id="PTHR46470">
    <property type="entry name" value="N-ACYLNEURAMINATE-9-PHOSPHATASE"/>
    <property type="match status" value="1"/>
</dbReference>
<dbReference type="InterPro" id="IPR051400">
    <property type="entry name" value="HAD-like_hydrolase"/>
</dbReference>
<dbReference type="Pfam" id="PF13419">
    <property type="entry name" value="HAD_2"/>
    <property type="match status" value="1"/>
</dbReference>
<dbReference type="SFLD" id="SFLDS00003">
    <property type="entry name" value="Haloacid_Dehalogenase"/>
    <property type="match status" value="1"/>
</dbReference>
<dbReference type="EMBL" id="CACRTG010000001">
    <property type="protein sequence ID" value="VYS76797.1"/>
    <property type="molecule type" value="Genomic_DNA"/>
</dbReference>
<protein>
    <submittedName>
        <fullName evidence="5">dUMP phosphatase</fullName>
    </submittedName>
</protein>
<keyword evidence="2" id="KW-0479">Metal-binding</keyword>
<evidence type="ECO:0000256" key="1">
    <source>
        <dbReference type="ARBA" id="ARBA00001946"/>
    </source>
</evidence>
<dbReference type="GO" id="GO:0044281">
    <property type="term" value="P:small molecule metabolic process"/>
    <property type="evidence" value="ECO:0007669"/>
    <property type="project" value="UniProtKB-ARBA"/>
</dbReference>
<keyword evidence="4" id="KW-0460">Magnesium</keyword>
<comment type="cofactor">
    <cofactor evidence="1">
        <name>Mg(2+)</name>
        <dbReference type="ChEBI" id="CHEBI:18420"/>
    </cofactor>
</comment>
<dbReference type="InterPro" id="IPR041492">
    <property type="entry name" value="HAD_2"/>
</dbReference>
<dbReference type="Gene3D" id="3.40.50.1000">
    <property type="entry name" value="HAD superfamily/HAD-like"/>
    <property type="match status" value="1"/>
</dbReference>
<dbReference type="GO" id="GO:0046872">
    <property type="term" value="F:metal ion binding"/>
    <property type="evidence" value="ECO:0007669"/>
    <property type="project" value="UniProtKB-KW"/>
</dbReference>
<dbReference type="GO" id="GO:0016791">
    <property type="term" value="F:phosphatase activity"/>
    <property type="evidence" value="ECO:0007669"/>
    <property type="project" value="TreeGrafter"/>
</dbReference>
<dbReference type="SFLD" id="SFLDG01129">
    <property type="entry name" value="C1.5:_HAD__Beta-PGM__Phosphata"/>
    <property type="match status" value="1"/>
</dbReference>
<dbReference type="NCBIfam" id="TIGR01549">
    <property type="entry name" value="HAD-SF-IA-v1"/>
    <property type="match status" value="1"/>
</dbReference>
<dbReference type="InterPro" id="IPR006439">
    <property type="entry name" value="HAD-SF_hydro_IA"/>
</dbReference>
<dbReference type="InterPro" id="IPR023214">
    <property type="entry name" value="HAD_sf"/>
</dbReference>
<reference evidence="5" key="1">
    <citation type="submission" date="2019-11" db="EMBL/GenBank/DDBJ databases">
        <authorList>
            <person name="Feng L."/>
        </authorList>
    </citation>
    <scope>NUCLEOTIDE SEQUENCE</scope>
    <source>
        <strain evidence="5">CnexileLFYP112</strain>
    </source>
</reference>
<evidence type="ECO:0000313" key="5">
    <source>
        <dbReference type="EMBL" id="VYS76797.1"/>
    </source>
</evidence>